<dbReference type="Gene3D" id="1.20.1260.10">
    <property type="match status" value="1"/>
</dbReference>
<evidence type="ECO:0000259" key="5">
    <source>
        <dbReference type="Pfam" id="PF00210"/>
    </source>
</evidence>
<dbReference type="PROSITE" id="PS00818">
    <property type="entry name" value="DPS_1"/>
    <property type="match status" value="1"/>
</dbReference>
<comment type="caution">
    <text evidence="6">The sequence shown here is derived from an EMBL/GenBank/DDBJ whole genome shotgun (WGS) entry which is preliminary data.</text>
</comment>
<dbReference type="CDD" id="cd01043">
    <property type="entry name" value="DPS"/>
    <property type="match status" value="1"/>
</dbReference>
<dbReference type="Proteomes" id="UP000248916">
    <property type="component" value="Unassembled WGS sequence"/>
</dbReference>
<dbReference type="PRINTS" id="PR01346">
    <property type="entry name" value="HELNAPAPROT"/>
</dbReference>
<evidence type="ECO:0000256" key="3">
    <source>
        <dbReference type="SAM" id="MobiDB-lite"/>
    </source>
</evidence>
<sequence length="196" mass="21175">MRALTSTILALALAAATPLAAQDATTTSTSVTEGPTPPLPSTEEARGPAIEALQATLYDLTALQHDAHQEHWNVVGSDYYQLHEFYEELYSAIFPVIDEVAERLRALGAPADGRPSAVAENASATEPDPAERDADTTLDALAGNWSQVSDALYDRIDATEDDLVTQDLLISVTDLIDHQMWQIRAHLQTPDAPAQQ</sequence>
<evidence type="ECO:0000313" key="7">
    <source>
        <dbReference type="Proteomes" id="UP000248916"/>
    </source>
</evidence>
<dbReference type="PANTHER" id="PTHR42932:SF1">
    <property type="entry name" value="GENERAL STRESS PROTEIN 20U"/>
    <property type="match status" value="1"/>
</dbReference>
<evidence type="ECO:0000313" key="6">
    <source>
        <dbReference type="EMBL" id="PZX19087.1"/>
    </source>
</evidence>
<proteinExistence type="inferred from homology"/>
<organism evidence="6 7">
    <name type="scientific">Palleronia aestuarii</name>
    <dbReference type="NCBI Taxonomy" id="568105"/>
    <lineage>
        <taxon>Bacteria</taxon>
        <taxon>Pseudomonadati</taxon>
        <taxon>Pseudomonadota</taxon>
        <taxon>Alphaproteobacteria</taxon>
        <taxon>Rhodobacterales</taxon>
        <taxon>Roseobacteraceae</taxon>
        <taxon>Palleronia</taxon>
    </lineage>
</organism>
<dbReference type="GO" id="GO:0008199">
    <property type="term" value="F:ferric iron binding"/>
    <property type="evidence" value="ECO:0007669"/>
    <property type="project" value="InterPro"/>
</dbReference>
<keyword evidence="4" id="KW-0732">Signal</keyword>
<feature type="chain" id="PRO_5016040213" evidence="4">
    <location>
        <begin position="22"/>
        <end position="196"/>
    </location>
</feature>
<dbReference type="InterPro" id="IPR023188">
    <property type="entry name" value="DPS_DNA-bd_CS"/>
</dbReference>
<evidence type="ECO:0000256" key="1">
    <source>
        <dbReference type="ARBA" id="ARBA00009497"/>
    </source>
</evidence>
<dbReference type="InterPro" id="IPR009078">
    <property type="entry name" value="Ferritin-like_SF"/>
</dbReference>
<dbReference type="Pfam" id="PF00210">
    <property type="entry name" value="Ferritin"/>
    <property type="match status" value="1"/>
</dbReference>
<keyword evidence="6" id="KW-0238">DNA-binding</keyword>
<dbReference type="RefSeq" id="WP_170133839.1">
    <property type="nucleotide sequence ID" value="NZ_QKZL01000002.1"/>
</dbReference>
<feature type="compositionally biased region" description="Low complexity" evidence="3">
    <location>
        <begin position="22"/>
        <end position="34"/>
    </location>
</feature>
<dbReference type="EMBL" id="QKZL01000002">
    <property type="protein sequence ID" value="PZX19087.1"/>
    <property type="molecule type" value="Genomic_DNA"/>
</dbReference>
<gene>
    <name evidence="6" type="ORF">LX81_00787</name>
</gene>
<feature type="region of interest" description="Disordered" evidence="3">
    <location>
        <begin position="111"/>
        <end position="133"/>
    </location>
</feature>
<protein>
    <submittedName>
        <fullName evidence="6">Starvation-inducible DNA-binding protein</fullName>
    </submittedName>
</protein>
<dbReference type="PANTHER" id="PTHR42932">
    <property type="entry name" value="GENERAL STRESS PROTEIN 20U"/>
    <property type="match status" value="1"/>
</dbReference>
<dbReference type="InterPro" id="IPR012347">
    <property type="entry name" value="Ferritin-like"/>
</dbReference>
<dbReference type="InterPro" id="IPR002177">
    <property type="entry name" value="DPS_DNA-bd"/>
</dbReference>
<comment type="similarity">
    <text evidence="1 2">Belongs to the Dps family.</text>
</comment>
<keyword evidence="7" id="KW-1185">Reference proteome</keyword>
<dbReference type="SUPFAM" id="SSF47240">
    <property type="entry name" value="Ferritin-like"/>
    <property type="match status" value="1"/>
</dbReference>
<dbReference type="AlphaFoldDB" id="A0A2W7NLV8"/>
<dbReference type="GO" id="GO:0003677">
    <property type="term" value="F:DNA binding"/>
    <property type="evidence" value="ECO:0007669"/>
    <property type="project" value="UniProtKB-KW"/>
</dbReference>
<evidence type="ECO:0000256" key="4">
    <source>
        <dbReference type="SAM" id="SignalP"/>
    </source>
</evidence>
<dbReference type="PROSITE" id="PS00819">
    <property type="entry name" value="DPS_2"/>
    <property type="match status" value="1"/>
</dbReference>
<feature type="region of interest" description="Disordered" evidence="3">
    <location>
        <begin position="22"/>
        <end position="44"/>
    </location>
</feature>
<dbReference type="GO" id="GO:0016722">
    <property type="term" value="F:oxidoreductase activity, acting on metal ions"/>
    <property type="evidence" value="ECO:0007669"/>
    <property type="project" value="InterPro"/>
</dbReference>
<dbReference type="InterPro" id="IPR008331">
    <property type="entry name" value="Ferritin_DPS_dom"/>
</dbReference>
<accession>A0A2W7NLV8</accession>
<name>A0A2W7NLV8_9RHOB</name>
<evidence type="ECO:0000256" key="2">
    <source>
        <dbReference type="RuleBase" id="RU003875"/>
    </source>
</evidence>
<feature type="domain" description="Ferritin/DPS" evidence="5">
    <location>
        <begin position="50"/>
        <end position="189"/>
    </location>
</feature>
<feature type="signal peptide" evidence="4">
    <location>
        <begin position="1"/>
        <end position="21"/>
    </location>
</feature>
<reference evidence="6 7" key="1">
    <citation type="submission" date="2018-06" db="EMBL/GenBank/DDBJ databases">
        <title>Genomic Encyclopedia of Archaeal and Bacterial Type Strains, Phase II (KMG-II): from individual species to whole genera.</title>
        <authorList>
            <person name="Goeker M."/>
        </authorList>
    </citation>
    <scope>NUCLEOTIDE SEQUENCE [LARGE SCALE GENOMIC DNA]</scope>
    <source>
        <strain evidence="6 7">DSM 22009</strain>
    </source>
</reference>